<feature type="region of interest" description="Disordered" evidence="1">
    <location>
        <begin position="92"/>
        <end position="114"/>
    </location>
</feature>
<dbReference type="AlphaFoldDB" id="A0A165D194"/>
<evidence type="ECO:0000313" key="4">
    <source>
        <dbReference type="Proteomes" id="UP000076612"/>
    </source>
</evidence>
<evidence type="ECO:0000313" key="5">
    <source>
        <dbReference type="Proteomes" id="UP000594979"/>
    </source>
</evidence>
<evidence type="ECO:0000313" key="3">
    <source>
        <dbReference type="EMBL" id="QPS35196.1"/>
    </source>
</evidence>
<evidence type="ECO:0000313" key="2">
    <source>
        <dbReference type="EMBL" id="KZE10394.1"/>
    </source>
</evidence>
<protein>
    <submittedName>
        <fullName evidence="2">Uncharacterized protein</fullName>
    </submittedName>
</protein>
<dbReference type="EMBL" id="CP065682">
    <property type="protein sequence ID" value="QPS35196.1"/>
    <property type="molecule type" value="Genomic_DNA"/>
</dbReference>
<organism evidence="2 4">
    <name type="scientific">Brevibacterium casei</name>
    <dbReference type="NCBI Taxonomy" id="33889"/>
    <lineage>
        <taxon>Bacteria</taxon>
        <taxon>Bacillati</taxon>
        <taxon>Actinomycetota</taxon>
        <taxon>Actinomycetes</taxon>
        <taxon>Micrococcales</taxon>
        <taxon>Brevibacteriaceae</taxon>
        <taxon>Brevibacterium</taxon>
    </lineage>
</organism>
<name>A0A165D194_9MICO</name>
<evidence type="ECO:0000256" key="1">
    <source>
        <dbReference type="SAM" id="MobiDB-lite"/>
    </source>
</evidence>
<reference evidence="3 5" key="3">
    <citation type="submission" date="2020-12" db="EMBL/GenBank/DDBJ databases">
        <title>FDA dAtabase for Regulatory Grade micrObial Sequences (FDA-ARGOS): Supporting development and validation of Infectious Disease Dx tests.</title>
        <authorList>
            <person name="Sproer C."/>
            <person name="Gronow S."/>
            <person name="Severitt S."/>
            <person name="Schroder I."/>
            <person name="Tallon L."/>
            <person name="Sadzewicz L."/>
            <person name="Zhao X."/>
            <person name="Boylan J."/>
            <person name="Ott S."/>
            <person name="Bowen H."/>
            <person name="Vavikolanu K."/>
            <person name="Mehta A."/>
            <person name="Aluvathingal J."/>
            <person name="Nadendla S."/>
            <person name="Lowell S."/>
            <person name="Myers T."/>
            <person name="Yan Y."/>
            <person name="Sichtig H."/>
        </authorList>
    </citation>
    <scope>NUCLEOTIDE SEQUENCE [LARGE SCALE GENOMIC DNA]</scope>
    <source>
        <strain evidence="3 5">FDAARGOS_902</strain>
    </source>
</reference>
<dbReference type="KEGG" id="bcau:I6G59_07855"/>
<reference evidence="2" key="2">
    <citation type="submission" date="2016-01" db="EMBL/GenBank/DDBJ databases">
        <authorList>
            <person name="Hong K.W."/>
        </authorList>
    </citation>
    <scope>NUCLEOTIDE SEQUENCE</scope>
    <source>
        <strain evidence="2">M40</strain>
    </source>
</reference>
<feature type="compositionally biased region" description="Basic and acidic residues" evidence="1">
    <location>
        <begin position="92"/>
        <end position="104"/>
    </location>
</feature>
<dbReference type="Proteomes" id="UP000076612">
    <property type="component" value="Unassembled WGS sequence"/>
</dbReference>
<sequence length="114" mass="12982">MSAETFHLIDERDVRHEDVVDAFRVAFWHGNESDPQDLTSVAVYESSKASLDETLEWAKRSQNPAPRLVEVFAVVTTGRHKDSVRIARYDHRPSLKPGETRDPGYSEGTIYLHS</sequence>
<gene>
    <name evidence="2" type="ORF">AVW13_16935</name>
    <name evidence="3" type="ORF">I6G59_07855</name>
</gene>
<dbReference type="EMBL" id="LQQR01000075">
    <property type="protein sequence ID" value="KZE10394.1"/>
    <property type="molecule type" value="Genomic_DNA"/>
</dbReference>
<dbReference type="RefSeq" id="WP_009381332.1">
    <property type="nucleotide sequence ID" value="NZ_CBDRLP010000055.1"/>
</dbReference>
<dbReference type="Proteomes" id="UP000594979">
    <property type="component" value="Chromosome"/>
</dbReference>
<reference evidence="4" key="1">
    <citation type="submission" date="2016-01" db="EMBL/GenBank/DDBJ databases">
        <title>Draft genome of Chromobacterium sp. F49.</title>
        <authorList>
            <person name="Hong K.W."/>
        </authorList>
    </citation>
    <scope>NUCLEOTIDE SEQUENCE [LARGE SCALE GENOMIC DNA]</scope>
    <source>
        <strain evidence="4">M40</strain>
    </source>
</reference>
<accession>A0A165D194</accession>
<proteinExistence type="predicted"/>